<proteinExistence type="predicted"/>
<sequence length="111" mass="13102">MRHWYSAMQAQSQATYMLHEVGRNSEQSSIFRTMVSPHRRVFRNFIIRTHAMTVYPADLCSKRRSSRREHVFMRAPHLMRDSKNQTVRPFKSVKITPTWIPSMSNPHGNDA</sequence>
<dbReference type="AlphaFoldDB" id="A0A4Y7PKA6"/>
<evidence type="ECO:0000313" key="2">
    <source>
        <dbReference type="Proteomes" id="UP000294933"/>
    </source>
</evidence>
<gene>
    <name evidence="1" type="ORF">BD410DRAFT_796371</name>
</gene>
<dbReference type="EMBL" id="ML170274">
    <property type="protein sequence ID" value="TDL15466.1"/>
    <property type="molecule type" value="Genomic_DNA"/>
</dbReference>
<reference evidence="1 2" key="1">
    <citation type="submission" date="2018-06" db="EMBL/GenBank/DDBJ databases">
        <title>A transcriptomic atlas of mushroom development highlights an independent origin of complex multicellularity.</title>
        <authorList>
            <consortium name="DOE Joint Genome Institute"/>
            <person name="Krizsan K."/>
            <person name="Almasi E."/>
            <person name="Merenyi Z."/>
            <person name="Sahu N."/>
            <person name="Viragh M."/>
            <person name="Koszo T."/>
            <person name="Mondo S."/>
            <person name="Kiss B."/>
            <person name="Balint B."/>
            <person name="Kues U."/>
            <person name="Barry K."/>
            <person name="Hegedus J.C."/>
            <person name="Henrissat B."/>
            <person name="Johnson J."/>
            <person name="Lipzen A."/>
            <person name="Ohm R."/>
            <person name="Nagy I."/>
            <person name="Pangilinan J."/>
            <person name="Yan J."/>
            <person name="Xiong Y."/>
            <person name="Grigoriev I.V."/>
            <person name="Hibbett D.S."/>
            <person name="Nagy L.G."/>
        </authorList>
    </citation>
    <scope>NUCLEOTIDE SEQUENCE [LARGE SCALE GENOMIC DNA]</scope>
    <source>
        <strain evidence="1 2">SZMC22713</strain>
    </source>
</reference>
<evidence type="ECO:0000313" key="1">
    <source>
        <dbReference type="EMBL" id="TDL15466.1"/>
    </source>
</evidence>
<protein>
    <submittedName>
        <fullName evidence="1">Uncharacterized protein</fullName>
    </submittedName>
</protein>
<organism evidence="1 2">
    <name type="scientific">Rickenella mellea</name>
    <dbReference type="NCBI Taxonomy" id="50990"/>
    <lineage>
        <taxon>Eukaryota</taxon>
        <taxon>Fungi</taxon>
        <taxon>Dikarya</taxon>
        <taxon>Basidiomycota</taxon>
        <taxon>Agaricomycotina</taxon>
        <taxon>Agaricomycetes</taxon>
        <taxon>Hymenochaetales</taxon>
        <taxon>Rickenellaceae</taxon>
        <taxon>Rickenella</taxon>
    </lineage>
</organism>
<accession>A0A4Y7PKA6</accession>
<dbReference type="Proteomes" id="UP000294933">
    <property type="component" value="Unassembled WGS sequence"/>
</dbReference>
<name>A0A4Y7PKA6_9AGAM</name>
<dbReference type="VEuPathDB" id="FungiDB:BD410DRAFT_796371"/>
<keyword evidence="2" id="KW-1185">Reference proteome</keyword>